<sequence>MARPRKGSFSKRECRRWGPLPYGRRILPQSPPFQSGIENMKGLHRSHIMSEFSRLWIQVATAAQALTKQGAAREDEVDHLKAALVLENSHVYHLREYVKEVGVQLSSACQELHRSAVHAQHVVEAREERVVALLAAQTTEAEVERLTKLVADLQSQRLSAGPPFSWNVVGAILTDFVLNFQDQVPNLPSLLEVYKQRFPGTRGYSLFLLPSPSKPFGDS</sequence>
<organism evidence="1 2">
    <name type="scientific">Lithospermum erythrorhizon</name>
    <name type="common">Purple gromwell</name>
    <name type="synonym">Lithospermum officinale var. erythrorhizon</name>
    <dbReference type="NCBI Taxonomy" id="34254"/>
    <lineage>
        <taxon>Eukaryota</taxon>
        <taxon>Viridiplantae</taxon>
        <taxon>Streptophyta</taxon>
        <taxon>Embryophyta</taxon>
        <taxon>Tracheophyta</taxon>
        <taxon>Spermatophyta</taxon>
        <taxon>Magnoliopsida</taxon>
        <taxon>eudicotyledons</taxon>
        <taxon>Gunneridae</taxon>
        <taxon>Pentapetalae</taxon>
        <taxon>asterids</taxon>
        <taxon>lamiids</taxon>
        <taxon>Boraginales</taxon>
        <taxon>Boraginaceae</taxon>
        <taxon>Boraginoideae</taxon>
        <taxon>Lithospermeae</taxon>
        <taxon>Lithospermum</taxon>
    </lineage>
</organism>
<accession>A0AAV3P1S4</accession>
<dbReference type="AlphaFoldDB" id="A0AAV3P1S4"/>
<reference evidence="1 2" key="1">
    <citation type="submission" date="2024-01" db="EMBL/GenBank/DDBJ databases">
        <title>The complete chloroplast genome sequence of Lithospermum erythrorhizon: insights into the phylogenetic relationship among Boraginaceae species and the maternal lineages of purple gromwells.</title>
        <authorList>
            <person name="Okada T."/>
            <person name="Watanabe K."/>
        </authorList>
    </citation>
    <scope>NUCLEOTIDE SEQUENCE [LARGE SCALE GENOMIC DNA]</scope>
</reference>
<dbReference type="EMBL" id="BAABME010000676">
    <property type="protein sequence ID" value="GAA0144666.1"/>
    <property type="molecule type" value="Genomic_DNA"/>
</dbReference>
<gene>
    <name evidence="1" type="ORF">LIER_05053</name>
</gene>
<keyword evidence="2" id="KW-1185">Reference proteome</keyword>
<evidence type="ECO:0000313" key="2">
    <source>
        <dbReference type="Proteomes" id="UP001454036"/>
    </source>
</evidence>
<dbReference type="Proteomes" id="UP001454036">
    <property type="component" value="Unassembled WGS sequence"/>
</dbReference>
<protein>
    <submittedName>
        <fullName evidence="1">Uncharacterized protein</fullName>
    </submittedName>
</protein>
<comment type="caution">
    <text evidence="1">The sequence shown here is derived from an EMBL/GenBank/DDBJ whole genome shotgun (WGS) entry which is preliminary data.</text>
</comment>
<evidence type="ECO:0000313" key="1">
    <source>
        <dbReference type="EMBL" id="GAA0144666.1"/>
    </source>
</evidence>
<name>A0AAV3P1S4_LITER</name>
<proteinExistence type="predicted"/>